<comment type="cofactor">
    <cofactor evidence="10">
        <name>[4Fe-4S] cluster</name>
        <dbReference type="ChEBI" id="CHEBI:49883"/>
    </cofactor>
    <text evidence="10">Binds 1 [4Fe-4S] cluster.</text>
</comment>
<feature type="compositionally biased region" description="Low complexity" evidence="11">
    <location>
        <begin position="467"/>
        <end position="488"/>
    </location>
</feature>
<keyword evidence="8 10" id="KW-0411">Iron-sulfur</keyword>
<keyword evidence="7 10" id="KW-0408">Iron</keyword>
<evidence type="ECO:0000256" key="8">
    <source>
        <dbReference type="ARBA" id="ARBA00023014"/>
    </source>
</evidence>
<dbReference type="Gene3D" id="1.20.930.80">
    <property type="match status" value="1"/>
</dbReference>
<feature type="domain" description="DNA primase large subunit C-terminal" evidence="12">
    <location>
        <begin position="288"/>
        <end position="457"/>
    </location>
</feature>
<organism evidence="13 14">
    <name type="scientific">Saccoglossus kowalevskii</name>
    <name type="common">Acorn worm</name>
    <dbReference type="NCBI Taxonomy" id="10224"/>
    <lineage>
        <taxon>Eukaryota</taxon>
        <taxon>Metazoa</taxon>
        <taxon>Hemichordata</taxon>
        <taxon>Enteropneusta</taxon>
        <taxon>Harrimaniidae</taxon>
        <taxon>Saccoglossus</taxon>
    </lineage>
</organism>
<evidence type="ECO:0000313" key="13">
    <source>
        <dbReference type="Proteomes" id="UP000694865"/>
    </source>
</evidence>
<dbReference type="GeneID" id="100378741"/>
<gene>
    <name evidence="14" type="primary">LOC100378741</name>
</gene>
<keyword evidence="4 10" id="KW-0639">Primosome</keyword>
<protein>
    <recommendedName>
        <fullName evidence="2 10">DNA primase large subunit</fullName>
    </recommendedName>
</protein>
<evidence type="ECO:0000256" key="4">
    <source>
        <dbReference type="ARBA" id="ARBA00022515"/>
    </source>
</evidence>
<evidence type="ECO:0000256" key="11">
    <source>
        <dbReference type="SAM" id="MobiDB-lite"/>
    </source>
</evidence>
<proteinExistence type="inferred from homology"/>
<evidence type="ECO:0000256" key="6">
    <source>
        <dbReference type="ARBA" id="ARBA00022723"/>
    </source>
</evidence>
<feature type="region of interest" description="Disordered" evidence="11">
    <location>
        <begin position="467"/>
        <end position="513"/>
    </location>
</feature>
<dbReference type="Proteomes" id="UP000694865">
    <property type="component" value="Unplaced"/>
</dbReference>
<comment type="function">
    <text evidence="10">DNA primase is the polymerase that synthesizes small RNA primers for the Okazaki fragments made during discontinuous DNA replication.</text>
</comment>
<evidence type="ECO:0000259" key="12">
    <source>
        <dbReference type="Pfam" id="PF04104"/>
    </source>
</evidence>
<dbReference type="PANTHER" id="PTHR10537">
    <property type="entry name" value="DNA PRIMASE LARGE SUBUNIT"/>
    <property type="match status" value="1"/>
</dbReference>
<evidence type="ECO:0000313" key="14">
    <source>
        <dbReference type="RefSeq" id="XP_002739991.1"/>
    </source>
</evidence>
<dbReference type="SUPFAM" id="SSF140914">
    <property type="entry name" value="PriB N-terminal domain-like"/>
    <property type="match status" value="1"/>
</dbReference>
<dbReference type="Pfam" id="PF04104">
    <property type="entry name" value="DNA_primase_lrg"/>
    <property type="match status" value="1"/>
</dbReference>
<name>A0ABM0GY77_SACKO</name>
<keyword evidence="13" id="KW-1185">Reference proteome</keyword>
<evidence type="ECO:0000256" key="10">
    <source>
        <dbReference type="PIRNR" id="PIRNR009449"/>
    </source>
</evidence>
<evidence type="ECO:0000256" key="7">
    <source>
        <dbReference type="ARBA" id="ARBA00023004"/>
    </source>
</evidence>
<evidence type="ECO:0000256" key="1">
    <source>
        <dbReference type="ARBA" id="ARBA00010564"/>
    </source>
</evidence>
<accession>A0ABM0GY77</accession>
<comment type="similarity">
    <text evidence="1 10">Belongs to the eukaryotic-type primase large subunit family.</text>
</comment>
<dbReference type="PANTHER" id="PTHR10537:SF3">
    <property type="entry name" value="DNA PRIMASE LARGE SUBUNIT"/>
    <property type="match status" value="1"/>
</dbReference>
<keyword evidence="3 10" id="KW-0004">4Fe-4S</keyword>
<dbReference type="PIRSF" id="PIRSF009449">
    <property type="entry name" value="DNA_primase_large_subunit"/>
    <property type="match status" value="1"/>
</dbReference>
<keyword evidence="9 10" id="KW-0238">DNA-binding</keyword>
<dbReference type="InterPro" id="IPR007238">
    <property type="entry name" value="DNA_primase_lsu_euk/arc"/>
</dbReference>
<dbReference type="InterPro" id="IPR016558">
    <property type="entry name" value="DNA_primase_lsu_euk"/>
</dbReference>
<keyword evidence="6 10" id="KW-0479">Metal-binding</keyword>
<evidence type="ECO:0000256" key="5">
    <source>
        <dbReference type="ARBA" id="ARBA00022705"/>
    </source>
</evidence>
<feature type="compositionally biased region" description="Polar residues" evidence="11">
    <location>
        <begin position="489"/>
        <end position="503"/>
    </location>
</feature>
<keyword evidence="5 10" id="KW-0235">DNA replication</keyword>
<dbReference type="CDD" id="cd07322">
    <property type="entry name" value="PriL_PriS_Eukaryotic"/>
    <property type="match status" value="1"/>
</dbReference>
<evidence type="ECO:0000256" key="3">
    <source>
        <dbReference type="ARBA" id="ARBA00022485"/>
    </source>
</evidence>
<dbReference type="Pfam" id="PF26466">
    <property type="entry name" value="DNA_primase_lrg_N"/>
    <property type="match status" value="1"/>
</dbReference>
<dbReference type="InterPro" id="IPR058560">
    <property type="entry name" value="DNA_primase_C"/>
</dbReference>
<reference evidence="14" key="1">
    <citation type="submission" date="2025-08" db="UniProtKB">
        <authorList>
            <consortium name="RefSeq"/>
        </authorList>
    </citation>
    <scope>IDENTIFICATION</scope>
    <source>
        <tissue evidence="14">Testes</tissue>
    </source>
</reference>
<evidence type="ECO:0000256" key="9">
    <source>
        <dbReference type="ARBA" id="ARBA00023125"/>
    </source>
</evidence>
<sequence>MQFVKSSNVRRKRKSARLTGERRLGQYVHNLQFYSVPPSDNISLTEFEDFAIDRLKVLKHVESLGIKFVKGNEKYQESMDRELRKMMPIAIRKTSDEISDTDYDERRKDHISHFILRLAYCRSEELRRWFIAQELDLFRYRFQQESRDSIKQFLEENNLHYEPIPDKEKLKIIKELANSGYNTSVTTVENTDYFKVPFVEALDLVKSRKVYLERGYAYVPRSDLVSIVLSAFRAHLSHSLAITARAVPYLEEDSRLLPMLTALSKQYLGQDYTCKKANGKVTIDQIEPLSKKSFPLCMRQLQESLKQEHHLRHWGRMQYGLFLKGIGVMLEDALRFWRAEFSKKIDPDKFDKSYSYNIRHNYGKEGKRADYTPYSCMKIIMTNPPANGDFHGCPFRHSDAGLLRQRLASYGVSKDGVNEVMGLVSNSHYQLACAKYFDLTHNVEASTIGINHPNQYFDESQKILNPSAESKASMSSSQSSQMSWSHKSTPFSRRSTQASQLTPRNIKEEEVEFDDLQMSYEELDDMMSAVEKDEKATKA</sequence>
<evidence type="ECO:0000256" key="2">
    <source>
        <dbReference type="ARBA" id="ARBA00019038"/>
    </source>
</evidence>
<dbReference type="RefSeq" id="XP_002739991.1">
    <property type="nucleotide sequence ID" value="XM_002739945.2"/>
</dbReference>